<feature type="transmembrane region" description="Helical" evidence="5">
    <location>
        <begin position="338"/>
        <end position="359"/>
    </location>
</feature>
<keyword evidence="4 5" id="KW-0472">Membrane</keyword>
<dbReference type="EMBL" id="FOVF01000012">
    <property type="protein sequence ID" value="SFN29485.1"/>
    <property type="molecule type" value="Genomic_DNA"/>
</dbReference>
<evidence type="ECO:0000256" key="3">
    <source>
        <dbReference type="ARBA" id="ARBA00022989"/>
    </source>
</evidence>
<protein>
    <recommendedName>
        <fullName evidence="6">Sodium/calcium exchanger membrane region domain-containing protein</fullName>
    </recommendedName>
</protein>
<evidence type="ECO:0000313" key="7">
    <source>
        <dbReference type="EMBL" id="SFN29485.1"/>
    </source>
</evidence>
<keyword evidence="2 5" id="KW-0812">Transmembrane</keyword>
<feature type="transmembrane region" description="Helical" evidence="5">
    <location>
        <begin position="181"/>
        <end position="200"/>
    </location>
</feature>
<dbReference type="Proteomes" id="UP000198575">
    <property type="component" value="Unassembled WGS sequence"/>
</dbReference>
<accession>A0A1I4XUD2</accession>
<evidence type="ECO:0000256" key="4">
    <source>
        <dbReference type="ARBA" id="ARBA00023136"/>
    </source>
</evidence>
<dbReference type="InterPro" id="IPR004837">
    <property type="entry name" value="NaCa_Exmemb"/>
</dbReference>
<sequence>MSKGANGHWVWQTTGLAGSALIVAEMLIGRSTTPGWLSTGLLGLGGLLVVFAACELMILAVDGIGLRLHMNRYVAGTMAGLASNIPELVMLGFVLAATPRVGFLVTVVTVHVSAAAFGIYSALLPRDARGNAAMPKPLVLLSTDLYACAGGAFFATGAIMLLMYVFDAGVHHGNALNATDLYVLGAALLSVQVVAIARLVKRFSGEHEVSAGPTTAQPAAKEGDAPTFTAIVAFGLLGIVASVFGGHAVGQFADVLVSALDRAGYPKMVGALVLSVFASAGALVVMASAHAKGMIDVALANASGQVTQVPFVVLPFALILLAAFGQAGVIPLTSSGGVLPIDLDTVSVLLLGFPSMLILWKAIQDDGTVNWLETTTMIVIFSLTIYFLAAHG</sequence>
<dbReference type="STRING" id="578942.SAMN05216289_11250"/>
<dbReference type="GO" id="GO:0016020">
    <property type="term" value="C:membrane"/>
    <property type="evidence" value="ECO:0007669"/>
    <property type="project" value="UniProtKB-SubCell"/>
</dbReference>
<feature type="transmembrane region" description="Helical" evidence="5">
    <location>
        <begin position="101"/>
        <end position="124"/>
    </location>
</feature>
<evidence type="ECO:0000256" key="2">
    <source>
        <dbReference type="ARBA" id="ARBA00022692"/>
    </source>
</evidence>
<dbReference type="Pfam" id="PF01699">
    <property type="entry name" value="Na_Ca_ex"/>
    <property type="match status" value="1"/>
</dbReference>
<feature type="transmembrane region" description="Helical" evidence="5">
    <location>
        <begin position="228"/>
        <end position="249"/>
    </location>
</feature>
<feature type="transmembrane region" description="Helical" evidence="5">
    <location>
        <begin position="145"/>
        <end position="166"/>
    </location>
</feature>
<evidence type="ECO:0000256" key="5">
    <source>
        <dbReference type="SAM" id="Phobius"/>
    </source>
</evidence>
<dbReference type="AlphaFoldDB" id="A0A1I4XUD2"/>
<dbReference type="RefSeq" id="WP_175498005.1">
    <property type="nucleotide sequence ID" value="NZ_FOVF01000012.1"/>
</dbReference>
<comment type="subcellular location">
    <subcellularLocation>
        <location evidence="1">Membrane</location>
        <topology evidence="1">Multi-pass membrane protein</topology>
    </subcellularLocation>
</comment>
<keyword evidence="3 5" id="KW-1133">Transmembrane helix</keyword>
<gene>
    <name evidence="7" type="ORF">SAMN05216289_11250</name>
</gene>
<dbReference type="GO" id="GO:0055085">
    <property type="term" value="P:transmembrane transport"/>
    <property type="evidence" value="ECO:0007669"/>
    <property type="project" value="InterPro"/>
</dbReference>
<evidence type="ECO:0000256" key="1">
    <source>
        <dbReference type="ARBA" id="ARBA00004141"/>
    </source>
</evidence>
<name>A0A1I4XUD2_9GAMM</name>
<feature type="transmembrane region" description="Helical" evidence="5">
    <location>
        <begin position="73"/>
        <end position="95"/>
    </location>
</feature>
<feature type="transmembrane region" description="Helical" evidence="5">
    <location>
        <begin position="371"/>
        <end position="389"/>
    </location>
</feature>
<feature type="transmembrane region" description="Helical" evidence="5">
    <location>
        <begin position="269"/>
        <end position="289"/>
    </location>
</feature>
<organism evidence="7 8">
    <name type="scientific">Dokdonella immobilis</name>
    <dbReference type="NCBI Taxonomy" id="578942"/>
    <lineage>
        <taxon>Bacteria</taxon>
        <taxon>Pseudomonadati</taxon>
        <taxon>Pseudomonadota</taxon>
        <taxon>Gammaproteobacteria</taxon>
        <taxon>Lysobacterales</taxon>
        <taxon>Rhodanobacteraceae</taxon>
        <taxon>Dokdonella</taxon>
    </lineage>
</organism>
<proteinExistence type="predicted"/>
<feature type="domain" description="Sodium/calcium exchanger membrane region" evidence="6">
    <location>
        <begin position="236"/>
        <end position="388"/>
    </location>
</feature>
<evidence type="ECO:0000313" key="8">
    <source>
        <dbReference type="Proteomes" id="UP000198575"/>
    </source>
</evidence>
<reference evidence="7 8" key="1">
    <citation type="submission" date="2016-10" db="EMBL/GenBank/DDBJ databases">
        <authorList>
            <person name="de Groot N.N."/>
        </authorList>
    </citation>
    <scope>NUCLEOTIDE SEQUENCE [LARGE SCALE GENOMIC DNA]</scope>
    <source>
        <strain evidence="7 8">CGMCC 1.7659</strain>
    </source>
</reference>
<feature type="transmembrane region" description="Helical" evidence="5">
    <location>
        <begin position="9"/>
        <end position="28"/>
    </location>
</feature>
<feature type="transmembrane region" description="Helical" evidence="5">
    <location>
        <begin position="309"/>
        <end position="332"/>
    </location>
</feature>
<feature type="transmembrane region" description="Helical" evidence="5">
    <location>
        <begin position="40"/>
        <end position="61"/>
    </location>
</feature>
<keyword evidence="8" id="KW-1185">Reference proteome</keyword>
<evidence type="ECO:0000259" key="6">
    <source>
        <dbReference type="Pfam" id="PF01699"/>
    </source>
</evidence>